<feature type="transmembrane region" description="Helical" evidence="2">
    <location>
        <begin position="241"/>
        <end position="259"/>
    </location>
</feature>
<keyword evidence="2" id="KW-1133">Transmembrane helix</keyword>
<organism evidence="3 4">
    <name type="scientific">Isoptericola haloaureus</name>
    <dbReference type="NCBI Taxonomy" id="1542902"/>
    <lineage>
        <taxon>Bacteria</taxon>
        <taxon>Bacillati</taxon>
        <taxon>Actinomycetota</taxon>
        <taxon>Actinomycetes</taxon>
        <taxon>Micrococcales</taxon>
        <taxon>Promicromonosporaceae</taxon>
        <taxon>Isoptericola</taxon>
    </lineage>
</organism>
<dbReference type="Proteomes" id="UP001310387">
    <property type="component" value="Unassembled WGS sequence"/>
</dbReference>
<evidence type="ECO:0000256" key="2">
    <source>
        <dbReference type="SAM" id="Phobius"/>
    </source>
</evidence>
<reference evidence="3" key="1">
    <citation type="journal article" date="2024" name="Antonie Van Leeuwenhoek">
        <title>Isoptericola haloaureus sp. nov., a dimorphic actinobacterium isolated from mangrove sediments of southeast India, implicating biosaline agricultural significance through nitrogen fixation and salt tolerance genes.</title>
        <authorList>
            <person name="Prathaban M."/>
            <person name="Prathiviraj R."/>
            <person name="Ravichandran M."/>
            <person name="Natarajan S.D."/>
            <person name="Sobanaa M."/>
            <person name="Hari Krishna Kumar S."/>
            <person name="Chandrasekar V."/>
            <person name="Selvin J."/>
        </authorList>
    </citation>
    <scope>NUCLEOTIDE SEQUENCE</scope>
    <source>
        <strain evidence="3">MP1014</strain>
    </source>
</reference>
<feature type="transmembrane region" description="Helical" evidence="2">
    <location>
        <begin position="208"/>
        <end position="229"/>
    </location>
</feature>
<feature type="transmembrane region" description="Helical" evidence="2">
    <location>
        <begin position="26"/>
        <end position="51"/>
    </location>
</feature>
<dbReference type="EMBL" id="JBAGLP010000119">
    <property type="protein sequence ID" value="MEG3616501.1"/>
    <property type="molecule type" value="Genomic_DNA"/>
</dbReference>
<evidence type="ECO:0000313" key="4">
    <source>
        <dbReference type="Proteomes" id="UP001310387"/>
    </source>
</evidence>
<feature type="transmembrane region" description="Helical" evidence="2">
    <location>
        <begin position="58"/>
        <end position="75"/>
    </location>
</feature>
<feature type="transmembrane region" description="Helical" evidence="2">
    <location>
        <begin position="95"/>
        <end position="119"/>
    </location>
</feature>
<reference evidence="3" key="2">
    <citation type="submission" date="2024-02" db="EMBL/GenBank/DDBJ databases">
        <authorList>
            <person name="Prathaban M."/>
            <person name="Mythili R."/>
            <person name="Sharmila Devi N."/>
            <person name="Sobanaa M."/>
            <person name="Prathiviraj R."/>
            <person name="Selvin J."/>
        </authorList>
    </citation>
    <scope>NUCLEOTIDE SEQUENCE</scope>
    <source>
        <strain evidence="3">MP1014</strain>
    </source>
</reference>
<keyword evidence="2" id="KW-0472">Membrane</keyword>
<comment type="caution">
    <text evidence="3">The sequence shown here is derived from an EMBL/GenBank/DDBJ whole genome shotgun (WGS) entry which is preliminary data.</text>
</comment>
<keyword evidence="2" id="KW-0812">Transmembrane</keyword>
<feature type="transmembrane region" description="Helical" evidence="2">
    <location>
        <begin position="163"/>
        <end position="196"/>
    </location>
</feature>
<feature type="region of interest" description="Disordered" evidence="1">
    <location>
        <begin position="128"/>
        <end position="156"/>
    </location>
</feature>
<keyword evidence="4" id="KW-1185">Reference proteome</keyword>
<protein>
    <submittedName>
        <fullName evidence="3">Uncharacterized protein</fullName>
    </submittedName>
</protein>
<sequence length="262" mass="26185">MLLATVVAAAVRGIAGAAAPSVGEQVLTVLIWVGMPLLLAGVPGAALIVALVWHRPRWVRLTAFAVAGVAFGLLVRGRGLSVYALFDSRSYRLVGWLDLGIAVTAAAACAVTGCAVVWWRVARNVGAGSTSGGEQVRRATGALEEGPGSPGARATRRATGEAAWAGPLAWLVGAVGIVMIPAYLAFAAMITAAPLFGVPGDLEAAAGYLWRGAAVAGAATAIVVVVASVAGRRGTDVRGRVALVAVGAVVTFVLVGAAASSV</sequence>
<proteinExistence type="predicted"/>
<gene>
    <name evidence="3" type="ORF">V5O49_15325</name>
</gene>
<name>A0ABU7ZAW0_9MICO</name>
<accession>A0ABU7ZAW0</accession>
<evidence type="ECO:0000313" key="3">
    <source>
        <dbReference type="EMBL" id="MEG3616501.1"/>
    </source>
</evidence>
<dbReference type="RefSeq" id="WP_332903000.1">
    <property type="nucleotide sequence ID" value="NZ_JBAGLP010000119.1"/>
</dbReference>
<evidence type="ECO:0000256" key="1">
    <source>
        <dbReference type="SAM" id="MobiDB-lite"/>
    </source>
</evidence>